<protein>
    <submittedName>
        <fullName evidence="1">Uncharacterized protein</fullName>
    </submittedName>
</protein>
<gene>
    <name evidence="1" type="ORF">X798_02078</name>
</gene>
<dbReference type="Proteomes" id="UP000242913">
    <property type="component" value="Unassembled WGS sequence"/>
</dbReference>
<sequence length="104" mass="11521">MTYTTTRPDRATLALPIHSTQTRRLPTPSSFSGRCQRYRLFGYRLIALHICGLRIQRVGGQSTCCEQSRQRAVGSLSLSFGSFFVILPDLELSDLETIIGGVTA</sequence>
<keyword evidence="2" id="KW-1185">Reference proteome</keyword>
<dbReference type="AlphaFoldDB" id="A0A238C0P1"/>
<accession>A0A238C0P1</accession>
<organism evidence="1 2">
    <name type="scientific">Onchocerca flexuosa</name>
    <dbReference type="NCBI Taxonomy" id="387005"/>
    <lineage>
        <taxon>Eukaryota</taxon>
        <taxon>Metazoa</taxon>
        <taxon>Ecdysozoa</taxon>
        <taxon>Nematoda</taxon>
        <taxon>Chromadorea</taxon>
        <taxon>Rhabditida</taxon>
        <taxon>Spirurina</taxon>
        <taxon>Spiruromorpha</taxon>
        <taxon>Filarioidea</taxon>
        <taxon>Onchocercidae</taxon>
        <taxon>Onchocerca</taxon>
    </lineage>
</organism>
<evidence type="ECO:0000313" key="2">
    <source>
        <dbReference type="Proteomes" id="UP000242913"/>
    </source>
</evidence>
<proteinExistence type="predicted"/>
<reference evidence="1 2" key="1">
    <citation type="submission" date="2015-12" db="EMBL/GenBank/DDBJ databases">
        <title>Draft genome of the nematode, Onchocerca flexuosa.</title>
        <authorList>
            <person name="Mitreva M."/>
        </authorList>
    </citation>
    <scope>NUCLEOTIDE SEQUENCE [LARGE SCALE GENOMIC DNA]</scope>
    <source>
        <strain evidence="1">Red Deer</strain>
    </source>
</reference>
<dbReference type="EMBL" id="KZ269983">
    <property type="protein sequence ID" value="OZC10934.1"/>
    <property type="molecule type" value="Genomic_DNA"/>
</dbReference>
<name>A0A238C0P1_9BILA</name>
<evidence type="ECO:0000313" key="1">
    <source>
        <dbReference type="EMBL" id="OZC10934.1"/>
    </source>
</evidence>